<dbReference type="HOGENOM" id="CLU_902760_0_0_12"/>
<dbReference type="RefSeq" id="WP_013255227.1">
    <property type="nucleotide sequence ID" value="NC_014364.1"/>
</dbReference>
<organism evidence="5 6">
    <name type="scientific">Sediminispirochaeta smaragdinae (strain DSM 11293 / JCM 15392 / SEBR 4228)</name>
    <name type="common">Spirochaeta smaragdinae</name>
    <dbReference type="NCBI Taxonomy" id="573413"/>
    <lineage>
        <taxon>Bacteria</taxon>
        <taxon>Pseudomonadati</taxon>
        <taxon>Spirochaetota</taxon>
        <taxon>Spirochaetia</taxon>
        <taxon>Spirochaetales</taxon>
        <taxon>Spirochaetaceae</taxon>
        <taxon>Sediminispirochaeta</taxon>
    </lineage>
</organism>
<dbReference type="GO" id="GO:0003700">
    <property type="term" value="F:DNA-binding transcription factor activity"/>
    <property type="evidence" value="ECO:0007669"/>
    <property type="project" value="InterPro"/>
</dbReference>
<dbReference type="InterPro" id="IPR011991">
    <property type="entry name" value="ArsR-like_HTH"/>
</dbReference>
<dbReference type="PIRSF" id="PIRSF030050">
    <property type="entry name" value="UCP030050_HTH"/>
    <property type="match status" value="1"/>
</dbReference>
<dbReference type="AlphaFoldDB" id="E1R8K9"/>
<sequence length="308" mass="34566">MDNDQILVIDPRQDLDILKGLASEIRVEILLLVQERPRNINEIAQALDMAQSTIATNVMVLEKAGLIRTESIKGKKGMQKICHPVYREMVVKLKNEEPQQSRDDIVEVEMPIGLYTRYNVTAPCGLCSAENIIGYLDVPSSFLDPARMKAGLIWFETGYIEYKFPNNSLYKERPVTGVEFIAELSSEVPGTNKEWLSDICVSINGIQIGIWTSPGDYGDRRGKYTPAWWKLEGSQYGLRKSWRVTPEGSFIDGVKISDITLADLSLEAHHSITIRIGVEESADHVGGANIFGRGFGNYNQDLILRILF</sequence>
<dbReference type="InterPro" id="IPR051081">
    <property type="entry name" value="HTH_MetalResp_TranReg"/>
</dbReference>
<dbReference type="KEGG" id="ssm:Spirs_2659"/>
<evidence type="ECO:0000256" key="3">
    <source>
        <dbReference type="ARBA" id="ARBA00023163"/>
    </source>
</evidence>
<dbReference type="eggNOG" id="COG4189">
    <property type="taxonomic scope" value="Bacteria"/>
</dbReference>
<keyword evidence="2" id="KW-0238">DNA-binding</keyword>
<dbReference type="InterPro" id="IPR001845">
    <property type="entry name" value="HTH_ArsR_DNA-bd_dom"/>
</dbReference>
<dbReference type="Proteomes" id="UP000002318">
    <property type="component" value="Chromosome"/>
</dbReference>
<evidence type="ECO:0000256" key="1">
    <source>
        <dbReference type="ARBA" id="ARBA00023015"/>
    </source>
</evidence>
<evidence type="ECO:0000313" key="5">
    <source>
        <dbReference type="EMBL" id="ADK81766.1"/>
    </source>
</evidence>
<keyword evidence="6" id="KW-1185">Reference proteome</keyword>
<reference evidence="5 6" key="1">
    <citation type="journal article" date="2010" name="Stand. Genomic Sci.">
        <title>Complete genome sequence of Spirochaeta smaragdinae type strain (SEBR 4228).</title>
        <authorList>
            <person name="Mavromatis K."/>
            <person name="Yasawong M."/>
            <person name="Chertkov O."/>
            <person name="Lapidus A."/>
            <person name="Lucas S."/>
            <person name="Nolan M."/>
            <person name="Del Rio T.G."/>
            <person name="Tice H."/>
            <person name="Cheng J.F."/>
            <person name="Pitluck S."/>
            <person name="Liolios K."/>
            <person name="Ivanova N."/>
            <person name="Tapia R."/>
            <person name="Han C."/>
            <person name="Bruce D."/>
            <person name="Goodwin L."/>
            <person name="Pati A."/>
            <person name="Chen A."/>
            <person name="Palaniappan K."/>
            <person name="Land M."/>
            <person name="Hauser L."/>
            <person name="Chang Y.J."/>
            <person name="Jeffries C.D."/>
            <person name="Detter J.C."/>
            <person name="Rohde M."/>
            <person name="Brambilla E."/>
            <person name="Spring S."/>
            <person name="Goker M."/>
            <person name="Sikorski J."/>
            <person name="Woyke T."/>
            <person name="Bristow J."/>
            <person name="Eisen J.A."/>
            <person name="Markowitz V."/>
            <person name="Hugenholtz P."/>
            <person name="Klenk H.P."/>
            <person name="Kyrpides N.C."/>
        </authorList>
    </citation>
    <scope>NUCLEOTIDE SEQUENCE [LARGE SCALE GENOMIC DNA]</scope>
    <source>
        <strain evidence="6">DSM 11293 / JCM 15392 / SEBR 4228</strain>
    </source>
</reference>
<dbReference type="PANTHER" id="PTHR33154:SF38">
    <property type="entry name" value="HTH ARSR-TYPE DOMAIN-CONTAINING PROTEIN"/>
    <property type="match status" value="1"/>
</dbReference>
<dbReference type="PANTHER" id="PTHR33154">
    <property type="entry name" value="TRANSCRIPTIONAL REGULATOR, ARSR FAMILY"/>
    <property type="match status" value="1"/>
</dbReference>
<dbReference type="OrthoDB" id="9781958at2"/>
<evidence type="ECO:0000256" key="2">
    <source>
        <dbReference type="ARBA" id="ARBA00023125"/>
    </source>
</evidence>
<accession>E1R8K9</accession>
<dbReference type="CDD" id="cd00090">
    <property type="entry name" value="HTH_ARSR"/>
    <property type="match status" value="1"/>
</dbReference>
<keyword evidence="1" id="KW-0805">Transcription regulation</keyword>
<dbReference type="InterPro" id="IPR016943">
    <property type="entry name" value="UCP030050_HTH"/>
</dbReference>
<dbReference type="SUPFAM" id="SSF46785">
    <property type="entry name" value="Winged helix' DNA-binding domain"/>
    <property type="match status" value="1"/>
</dbReference>
<dbReference type="InterPro" id="IPR036390">
    <property type="entry name" value="WH_DNA-bd_sf"/>
</dbReference>
<evidence type="ECO:0000313" key="6">
    <source>
        <dbReference type="Proteomes" id="UP000002318"/>
    </source>
</evidence>
<dbReference type="EMBL" id="CP002116">
    <property type="protein sequence ID" value="ADK81766.1"/>
    <property type="molecule type" value="Genomic_DNA"/>
</dbReference>
<dbReference type="InterPro" id="IPR036388">
    <property type="entry name" value="WH-like_DNA-bd_sf"/>
</dbReference>
<keyword evidence="3" id="KW-0804">Transcription</keyword>
<dbReference type="SMART" id="SM00418">
    <property type="entry name" value="HTH_ARSR"/>
    <property type="match status" value="1"/>
</dbReference>
<gene>
    <name evidence="5" type="ordered locus">Spirs_2659</name>
</gene>
<proteinExistence type="predicted"/>
<protein>
    <submittedName>
        <fullName evidence="5">Transcriptional regulator, ArsR family</fullName>
    </submittedName>
</protein>
<feature type="domain" description="HTH arsR-type" evidence="4">
    <location>
        <begin position="16"/>
        <end position="107"/>
    </location>
</feature>
<dbReference type="STRING" id="573413.Spirs_2659"/>
<name>E1R8K9_SEDSS</name>
<dbReference type="Gene3D" id="1.10.10.10">
    <property type="entry name" value="Winged helix-like DNA-binding domain superfamily/Winged helix DNA-binding domain"/>
    <property type="match status" value="1"/>
</dbReference>
<dbReference type="GO" id="GO:0003677">
    <property type="term" value="F:DNA binding"/>
    <property type="evidence" value="ECO:0007669"/>
    <property type="project" value="UniProtKB-KW"/>
</dbReference>
<evidence type="ECO:0000259" key="4">
    <source>
        <dbReference type="SMART" id="SM00418"/>
    </source>
</evidence>
<dbReference type="Pfam" id="PF01022">
    <property type="entry name" value="HTH_5"/>
    <property type="match status" value="1"/>
</dbReference>